<evidence type="ECO:0000256" key="1">
    <source>
        <dbReference type="SAM" id="MobiDB-lite"/>
    </source>
</evidence>
<dbReference type="EMBL" id="JAJEQT010000011">
    <property type="protein sequence ID" value="MCC2219833.1"/>
    <property type="molecule type" value="Genomic_DNA"/>
</dbReference>
<dbReference type="RefSeq" id="WP_227573563.1">
    <property type="nucleotide sequence ID" value="NZ_JAJEQT010000011.1"/>
</dbReference>
<comment type="caution">
    <text evidence="2">The sequence shown here is derived from an EMBL/GenBank/DDBJ whole genome shotgun (WGS) entry which is preliminary data.</text>
</comment>
<keyword evidence="3" id="KW-1185">Reference proteome</keyword>
<feature type="region of interest" description="Disordered" evidence="1">
    <location>
        <begin position="38"/>
        <end position="103"/>
    </location>
</feature>
<sequence length="103" mass="11454">MVEWENSRIYAVHLMTANQSKMRRAHLVSVDIGVDWVENGRTGESPQPEAEKKQAGWVENGRAGENPQSEVAEKQVGWVENGRAGENPQPEGKEKQAGWVENG</sequence>
<protein>
    <submittedName>
        <fullName evidence="2">Uncharacterized protein</fullName>
    </submittedName>
</protein>
<name>A0ABS8FRP4_9FIRM</name>
<evidence type="ECO:0000313" key="3">
    <source>
        <dbReference type="Proteomes" id="UP001198495"/>
    </source>
</evidence>
<gene>
    <name evidence="2" type="ORF">LKD28_12500</name>
</gene>
<evidence type="ECO:0000313" key="2">
    <source>
        <dbReference type="EMBL" id="MCC2219833.1"/>
    </source>
</evidence>
<proteinExistence type="predicted"/>
<organism evidence="2 3">
    <name type="scientific">Coprococcus hominis</name>
    <name type="common">ex Arizal et al. 2022</name>
    <dbReference type="NCBI Taxonomy" id="2881262"/>
    <lineage>
        <taxon>Bacteria</taxon>
        <taxon>Bacillati</taxon>
        <taxon>Bacillota</taxon>
        <taxon>Clostridia</taxon>
        <taxon>Lachnospirales</taxon>
        <taxon>Lachnospiraceae</taxon>
        <taxon>Coprococcus</taxon>
    </lineage>
</organism>
<accession>A0ABS8FRP4</accession>
<feature type="non-terminal residue" evidence="2">
    <location>
        <position position="103"/>
    </location>
</feature>
<reference evidence="2 3" key="1">
    <citation type="submission" date="2021-10" db="EMBL/GenBank/DDBJ databases">
        <title>Anaerobic single-cell dispensing facilitates the cultivation of human gut bacteria.</title>
        <authorList>
            <person name="Afrizal A."/>
        </authorList>
    </citation>
    <scope>NUCLEOTIDE SEQUENCE [LARGE SCALE GENOMIC DNA]</scope>
    <source>
        <strain evidence="2 3">CLA-AA-H212</strain>
    </source>
</reference>
<dbReference type="Proteomes" id="UP001198495">
    <property type="component" value="Unassembled WGS sequence"/>
</dbReference>